<feature type="domain" description="AB hydrolase-1" evidence="3">
    <location>
        <begin position="54"/>
        <end position="215"/>
    </location>
</feature>
<dbReference type="PANTHER" id="PTHR43798">
    <property type="entry name" value="MONOACYLGLYCEROL LIPASE"/>
    <property type="match status" value="1"/>
</dbReference>
<comment type="similarity">
    <text evidence="1">Belongs to the AB hydrolase superfamily.</text>
</comment>
<sequence>MAARQSYVSVRAATGNSAADPAFITAVGAVMTESCLGPLAAKYHDVDGSRVQALLLHGWLDNAASFDALAPKLPFASWALDLPGHGASDWLPHGADYYIWSYLSLIKQALDALPSDGNKRVLIGHSMGSAIALQLAALWPEAVDALVLIDGIGPLAGRDEDWLANMSKALTWQPRASREFGSLEEAMQARQKTAPLLSAAALKALVERNLEACEQSSRLRWRTDPRLRAPSKMRLTEAMVATMLRSVVCPVLVIRAEQGIIPKTFFSQRMAHLQCGRLASLPGHHHLHMESEGSALVSDAVATFLQQEMSS</sequence>
<dbReference type="Proteomes" id="UP000202440">
    <property type="component" value="Chromosome"/>
</dbReference>
<dbReference type="SUPFAM" id="SSF53474">
    <property type="entry name" value="alpha/beta-Hydrolases"/>
    <property type="match status" value="1"/>
</dbReference>
<keyword evidence="5" id="KW-1185">Reference proteome</keyword>
<name>A0A222FQA3_9GAMM</name>
<dbReference type="PRINTS" id="PR00111">
    <property type="entry name" value="ABHYDROLASE"/>
</dbReference>
<dbReference type="InterPro" id="IPR029058">
    <property type="entry name" value="AB_hydrolase_fold"/>
</dbReference>
<dbReference type="InterPro" id="IPR050266">
    <property type="entry name" value="AB_hydrolase_sf"/>
</dbReference>
<gene>
    <name evidence="4" type="ORF">CHH28_14150</name>
</gene>
<dbReference type="KEGG" id="bsan:CHH28_14150"/>
<dbReference type="GO" id="GO:0016787">
    <property type="term" value="F:hydrolase activity"/>
    <property type="evidence" value="ECO:0007669"/>
    <property type="project" value="UniProtKB-KW"/>
</dbReference>
<protein>
    <submittedName>
        <fullName evidence="4">Alpha/beta hydrolase</fullName>
    </submittedName>
</protein>
<dbReference type="PANTHER" id="PTHR43798:SF14">
    <property type="entry name" value="SERINE HYDROLASE-LIKE PROTEIN DDB_G0286239"/>
    <property type="match status" value="1"/>
</dbReference>
<dbReference type="EMBL" id="CP022530">
    <property type="protein sequence ID" value="ASP40939.1"/>
    <property type="molecule type" value="Genomic_DNA"/>
</dbReference>
<dbReference type="GO" id="GO:0016020">
    <property type="term" value="C:membrane"/>
    <property type="evidence" value="ECO:0007669"/>
    <property type="project" value="TreeGrafter"/>
</dbReference>
<keyword evidence="2 4" id="KW-0378">Hydrolase</keyword>
<organism evidence="4 5">
    <name type="scientific">Bacterioplanes sanyensis</name>
    <dbReference type="NCBI Taxonomy" id="1249553"/>
    <lineage>
        <taxon>Bacteria</taxon>
        <taxon>Pseudomonadati</taxon>
        <taxon>Pseudomonadota</taxon>
        <taxon>Gammaproteobacteria</taxon>
        <taxon>Oceanospirillales</taxon>
        <taxon>Oceanospirillaceae</taxon>
        <taxon>Bacterioplanes</taxon>
    </lineage>
</organism>
<evidence type="ECO:0000259" key="3">
    <source>
        <dbReference type="Pfam" id="PF00561"/>
    </source>
</evidence>
<evidence type="ECO:0000313" key="4">
    <source>
        <dbReference type="EMBL" id="ASP40939.1"/>
    </source>
</evidence>
<dbReference type="AlphaFoldDB" id="A0A222FQA3"/>
<reference evidence="4 5" key="1">
    <citation type="submission" date="2017-07" db="EMBL/GenBank/DDBJ databases">
        <title>Annotated genome sequence of Bacterioplanes sanyensis isolated from Red Sea.</title>
        <authorList>
            <person name="Rehman Z.U."/>
        </authorList>
    </citation>
    <scope>NUCLEOTIDE SEQUENCE [LARGE SCALE GENOMIC DNA]</scope>
    <source>
        <strain evidence="4 5">NV9</strain>
    </source>
</reference>
<dbReference type="Pfam" id="PF00561">
    <property type="entry name" value="Abhydrolase_1"/>
    <property type="match status" value="1"/>
</dbReference>
<accession>A0A222FQA3</accession>
<dbReference type="InterPro" id="IPR000073">
    <property type="entry name" value="AB_hydrolase_1"/>
</dbReference>
<dbReference type="Gene3D" id="3.40.50.1820">
    <property type="entry name" value="alpha/beta hydrolase"/>
    <property type="match status" value="1"/>
</dbReference>
<proteinExistence type="inferred from homology"/>
<evidence type="ECO:0000313" key="5">
    <source>
        <dbReference type="Proteomes" id="UP000202440"/>
    </source>
</evidence>
<evidence type="ECO:0000256" key="2">
    <source>
        <dbReference type="ARBA" id="ARBA00022801"/>
    </source>
</evidence>
<evidence type="ECO:0000256" key="1">
    <source>
        <dbReference type="ARBA" id="ARBA00008645"/>
    </source>
</evidence>